<dbReference type="RefSeq" id="WP_278200950.1">
    <property type="nucleotide sequence ID" value="NZ_JAOWLT010000004.1"/>
</dbReference>
<name>A0AAP4DTH9_9LACT</name>
<evidence type="ECO:0000313" key="2">
    <source>
        <dbReference type="Proteomes" id="UP001152598"/>
    </source>
</evidence>
<organism evidence="1 2">
    <name type="scientific">Lactococcus lactis</name>
    <dbReference type="NCBI Taxonomy" id="1358"/>
    <lineage>
        <taxon>Bacteria</taxon>
        <taxon>Bacillati</taxon>
        <taxon>Bacillota</taxon>
        <taxon>Bacilli</taxon>
        <taxon>Lactobacillales</taxon>
        <taxon>Streptococcaceae</taxon>
        <taxon>Lactococcus</taxon>
    </lineage>
</organism>
<reference evidence="1" key="2">
    <citation type="journal article" date="2023" name="Food Microbiol.">
        <title>Evaluation of the fermentation potential of lactic acid bacteria isolated from herbs, fruits and vegetables as starter cultures in nut-based milk alternatives.</title>
        <authorList>
            <person name="Huang W."/>
            <person name="Dong A."/>
            <person name="Pham H.T."/>
            <person name="Zhou C."/>
            <person name="Huo Z."/>
            <person name="Watjen A.P."/>
            <person name="Prakash S."/>
            <person name="Bang-Berthelsen C.H."/>
            <person name="Turner M.S."/>
        </authorList>
    </citation>
    <scope>NUCLEOTIDE SEQUENCE</scope>
    <source>
        <strain evidence="1">54</strain>
    </source>
</reference>
<protein>
    <submittedName>
        <fullName evidence="1">Uncharacterized protein</fullName>
    </submittedName>
</protein>
<evidence type="ECO:0000313" key="1">
    <source>
        <dbReference type="EMBL" id="MDG4975676.1"/>
    </source>
</evidence>
<reference evidence="1" key="1">
    <citation type="submission" date="2022-10" db="EMBL/GenBank/DDBJ databases">
        <authorList>
            <person name="Turner M.S."/>
            <person name="Huang W."/>
        </authorList>
    </citation>
    <scope>NUCLEOTIDE SEQUENCE</scope>
    <source>
        <strain evidence="1">54</strain>
    </source>
</reference>
<dbReference type="EMBL" id="JAOWLV010000002">
    <property type="protein sequence ID" value="MDG4975676.1"/>
    <property type="molecule type" value="Genomic_DNA"/>
</dbReference>
<sequence length="67" mass="7690">MTLREAIRDISDDEWLAISIHHCLIGKVPKKYITGKVLNYEVIDAKGPKNTKDYVLHRFLVRDGHAS</sequence>
<accession>A0AAP4DTH9</accession>
<proteinExistence type="predicted"/>
<gene>
    <name evidence="1" type="ORF">OGZ50_02860</name>
</gene>
<dbReference type="Proteomes" id="UP001152598">
    <property type="component" value="Unassembled WGS sequence"/>
</dbReference>
<dbReference type="AlphaFoldDB" id="A0AAP4DTH9"/>
<comment type="caution">
    <text evidence="1">The sequence shown here is derived from an EMBL/GenBank/DDBJ whole genome shotgun (WGS) entry which is preliminary data.</text>
</comment>